<feature type="signal peptide" evidence="1">
    <location>
        <begin position="1"/>
        <end position="22"/>
    </location>
</feature>
<dbReference type="InterPro" id="IPR032466">
    <property type="entry name" value="Metal_Hydrolase"/>
</dbReference>
<accession>A0A2Z5G4G3</accession>
<dbReference type="InterPro" id="IPR057744">
    <property type="entry name" value="OTAase-like"/>
</dbReference>
<dbReference type="Pfam" id="PF01979">
    <property type="entry name" value="Amidohydro_1"/>
    <property type="match status" value="1"/>
</dbReference>
<dbReference type="PANTHER" id="PTHR43135:SF3">
    <property type="entry name" value="ALPHA-D-RIBOSE 1-METHYLPHOSPHONATE 5-TRIPHOSPHATE DIPHOSPHATASE"/>
    <property type="match status" value="1"/>
</dbReference>
<evidence type="ECO:0000259" key="2">
    <source>
        <dbReference type="Pfam" id="PF01979"/>
    </source>
</evidence>
<dbReference type="AlphaFoldDB" id="A0A2Z5G4G3"/>
<gene>
    <name evidence="3" type="ORF">ACPOL_4451</name>
</gene>
<dbReference type="Proteomes" id="UP000253606">
    <property type="component" value="Chromosome"/>
</dbReference>
<proteinExistence type="predicted"/>
<keyword evidence="4" id="KW-1185">Reference proteome</keyword>
<feature type="chain" id="PRO_5016313990" evidence="1">
    <location>
        <begin position="23"/>
        <end position="455"/>
    </location>
</feature>
<dbReference type="OrthoDB" id="9797498at2"/>
<feature type="domain" description="Amidohydrolase-related" evidence="2">
    <location>
        <begin position="82"/>
        <end position="448"/>
    </location>
</feature>
<evidence type="ECO:0000256" key="1">
    <source>
        <dbReference type="SAM" id="SignalP"/>
    </source>
</evidence>
<sequence length="455" mass="48851">MSLVRAVVAVAVGVVISAPVSAQPANSGVIVLKDVRLIDGTGMPPLVHATIVIQDGRIAAIDTGSNPKTPLHAQVYEYSGKTVIPGLINAHGHLGLVSGTENSATAFTHDNVVRELKQYEGYGVTDMLSLGGNRDLVFDLRREQQAGMLGGADIFTAGRGIGAPGGAPPLPLGPDQIDRPTTVDEARADVRSMAAQKVDIIKIWVDDLHGKVPKMKPEVYRAIIDEAHKQHLRVAAHVYALADAKSLVSDGVDVLAHSVRDQFVDEELIAEMKRNRTWYIPTFTVDDSFFIYARHPEWMDTPFFEAAAGPQLAAMLKSASYVAKVNGDPSTAQHEKDFENGQENLKLLFDAGVHIGFGTDSGAMPSRIPGFAEHRELELMVRAGLTPMQAIVCATGKNAELLQAEDRGTLVVGKRADLLVLDGNPLDGITNVHELVSIVHDGQVIRPMASTATPR</sequence>
<dbReference type="SUPFAM" id="SSF51338">
    <property type="entry name" value="Composite domain of metallo-dependent hydrolases"/>
    <property type="match status" value="1"/>
</dbReference>
<organism evidence="3 4">
    <name type="scientific">Acidisarcina polymorpha</name>
    <dbReference type="NCBI Taxonomy" id="2211140"/>
    <lineage>
        <taxon>Bacteria</taxon>
        <taxon>Pseudomonadati</taxon>
        <taxon>Acidobacteriota</taxon>
        <taxon>Terriglobia</taxon>
        <taxon>Terriglobales</taxon>
        <taxon>Acidobacteriaceae</taxon>
        <taxon>Acidisarcina</taxon>
    </lineage>
</organism>
<keyword evidence="3" id="KW-0378">Hydrolase</keyword>
<evidence type="ECO:0000313" key="4">
    <source>
        <dbReference type="Proteomes" id="UP000253606"/>
    </source>
</evidence>
<dbReference type="SUPFAM" id="SSF51556">
    <property type="entry name" value="Metallo-dependent hydrolases"/>
    <property type="match status" value="1"/>
</dbReference>
<dbReference type="InterPro" id="IPR051781">
    <property type="entry name" value="Metallo-dep_Hydrolase"/>
</dbReference>
<evidence type="ECO:0000313" key="3">
    <source>
        <dbReference type="EMBL" id="AXC13724.1"/>
    </source>
</evidence>
<dbReference type="KEGG" id="abas:ACPOL_4451"/>
<dbReference type="GO" id="GO:0016810">
    <property type="term" value="F:hydrolase activity, acting on carbon-nitrogen (but not peptide) bonds"/>
    <property type="evidence" value="ECO:0007669"/>
    <property type="project" value="InterPro"/>
</dbReference>
<dbReference type="Gene3D" id="3.20.20.140">
    <property type="entry name" value="Metal-dependent hydrolases"/>
    <property type="match status" value="1"/>
</dbReference>
<dbReference type="InterPro" id="IPR006680">
    <property type="entry name" value="Amidohydro-rel"/>
</dbReference>
<protein>
    <submittedName>
        <fullName evidence="3">Amidohydrolase family protein</fullName>
    </submittedName>
</protein>
<dbReference type="EMBL" id="CP030840">
    <property type="protein sequence ID" value="AXC13724.1"/>
    <property type="molecule type" value="Genomic_DNA"/>
</dbReference>
<dbReference type="RefSeq" id="WP_114208647.1">
    <property type="nucleotide sequence ID" value="NZ_CP030840.1"/>
</dbReference>
<name>A0A2Z5G4G3_9BACT</name>
<dbReference type="InterPro" id="IPR011059">
    <property type="entry name" value="Metal-dep_hydrolase_composite"/>
</dbReference>
<dbReference type="PANTHER" id="PTHR43135">
    <property type="entry name" value="ALPHA-D-RIBOSE 1-METHYLPHOSPHONATE 5-TRIPHOSPHATE DIPHOSPHATASE"/>
    <property type="match status" value="1"/>
</dbReference>
<keyword evidence="1" id="KW-0732">Signal</keyword>
<dbReference type="CDD" id="cd01299">
    <property type="entry name" value="Met_dep_hydrolase_A"/>
    <property type="match status" value="1"/>
</dbReference>
<dbReference type="Gene3D" id="2.30.40.10">
    <property type="entry name" value="Urease, subunit C, domain 1"/>
    <property type="match status" value="1"/>
</dbReference>
<reference evidence="3 4" key="1">
    <citation type="journal article" date="2018" name="Front. Microbiol.">
        <title>Hydrolytic Capabilities as a Key to Environmental Success: Chitinolytic and Cellulolytic Acidobacteria From Acidic Sub-arctic Soils and Boreal Peatlands.</title>
        <authorList>
            <person name="Belova S.E."/>
            <person name="Ravin N.V."/>
            <person name="Pankratov T.A."/>
            <person name="Rakitin A.L."/>
            <person name="Ivanova A.A."/>
            <person name="Beletsky A.V."/>
            <person name="Mardanov A.V."/>
            <person name="Sinninghe Damste J.S."/>
            <person name="Dedysh S.N."/>
        </authorList>
    </citation>
    <scope>NUCLEOTIDE SEQUENCE [LARGE SCALE GENOMIC DNA]</scope>
    <source>
        <strain evidence="3 4">SBC82</strain>
    </source>
</reference>